<dbReference type="InterPro" id="IPR006450">
    <property type="entry name" value="Phage_HK97_gp6-like"/>
</dbReference>
<organism evidence="2 3">
    <name type="scientific">Enterococcus casseliflavus</name>
    <name type="common">Enterococcus flavescens</name>
    <dbReference type="NCBI Taxonomy" id="37734"/>
    <lineage>
        <taxon>Bacteria</taxon>
        <taxon>Bacillati</taxon>
        <taxon>Bacillota</taxon>
        <taxon>Bacilli</taxon>
        <taxon>Lactobacillales</taxon>
        <taxon>Enterococcaceae</taxon>
        <taxon>Enterococcus</taxon>
    </lineage>
</organism>
<dbReference type="AlphaFoldDB" id="A0A415ENK0"/>
<evidence type="ECO:0000313" key="3">
    <source>
        <dbReference type="Proteomes" id="UP000286288"/>
    </source>
</evidence>
<proteinExistence type="predicted"/>
<dbReference type="CDD" id="cd08054">
    <property type="entry name" value="gp6"/>
    <property type="match status" value="1"/>
</dbReference>
<protein>
    <submittedName>
        <fullName evidence="2">Phage gp6-like head-tail connector protein</fullName>
    </submittedName>
</protein>
<evidence type="ECO:0000313" key="2">
    <source>
        <dbReference type="EMBL" id="RHK04273.1"/>
    </source>
</evidence>
<comment type="caution">
    <text evidence="2">The sequence shown here is derived from an EMBL/GenBank/DDBJ whole genome shotgun (WGS) entry which is preliminary data.</text>
</comment>
<gene>
    <name evidence="2" type="ORF">DW084_16360</name>
</gene>
<dbReference type="Gene3D" id="1.10.3230.30">
    <property type="entry name" value="Phage gp6-like head-tail connector protein"/>
    <property type="match status" value="1"/>
</dbReference>
<dbReference type="InterPro" id="IPR021146">
    <property type="entry name" value="Phage_gp6-like_head-tail"/>
</dbReference>
<feature type="compositionally biased region" description="Polar residues" evidence="1">
    <location>
        <begin position="108"/>
        <end position="119"/>
    </location>
</feature>
<dbReference type="Pfam" id="PF05135">
    <property type="entry name" value="Phage_connect_1"/>
    <property type="match status" value="1"/>
</dbReference>
<sequence>MTMHLKTEEVKDWLRIDGDDEDAIVSSLIEAATTYLQDATGRKVFGKQTSIAKLVCQYMITHWYEERDYYNPTPNAVRKPIITAMITQLKYGGDDNESTQPEARLPTLGQSGESEQKSGTLKKRSSGQRSRRKT</sequence>
<feature type="region of interest" description="Disordered" evidence="1">
    <location>
        <begin position="91"/>
        <end position="134"/>
    </location>
</feature>
<dbReference type="EMBL" id="QRMZ01000029">
    <property type="protein sequence ID" value="RHK04273.1"/>
    <property type="molecule type" value="Genomic_DNA"/>
</dbReference>
<dbReference type="NCBIfam" id="TIGR01560">
    <property type="entry name" value="put_DNA_pack"/>
    <property type="match status" value="1"/>
</dbReference>
<accession>A0A415ENK0</accession>
<evidence type="ECO:0000256" key="1">
    <source>
        <dbReference type="SAM" id="MobiDB-lite"/>
    </source>
</evidence>
<dbReference type="Proteomes" id="UP000286288">
    <property type="component" value="Unassembled WGS sequence"/>
</dbReference>
<feature type="compositionally biased region" description="Basic residues" evidence="1">
    <location>
        <begin position="120"/>
        <end position="134"/>
    </location>
</feature>
<reference evidence="2 3" key="1">
    <citation type="submission" date="2018-08" db="EMBL/GenBank/DDBJ databases">
        <title>A genome reference for cultivated species of the human gut microbiota.</title>
        <authorList>
            <person name="Zou Y."/>
            <person name="Xue W."/>
            <person name="Luo G."/>
        </authorList>
    </citation>
    <scope>NUCLEOTIDE SEQUENCE [LARGE SCALE GENOMIC DNA]</scope>
    <source>
        <strain evidence="2 3">AF48-16</strain>
    </source>
</reference>
<name>A0A415ENK0_ENTCA</name>